<organism evidence="1 2">
    <name type="scientific">Ficus carica</name>
    <name type="common">Common fig</name>
    <dbReference type="NCBI Taxonomy" id="3494"/>
    <lineage>
        <taxon>Eukaryota</taxon>
        <taxon>Viridiplantae</taxon>
        <taxon>Streptophyta</taxon>
        <taxon>Embryophyta</taxon>
        <taxon>Tracheophyta</taxon>
        <taxon>Spermatophyta</taxon>
        <taxon>Magnoliopsida</taxon>
        <taxon>eudicotyledons</taxon>
        <taxon>Gunneridae</taxon>
        <taxon>Pentapetalae</taxon>
        <taxon>rosids</taxon>
        <taxon>fabids</taxon>
        <taxon>Rosales</taxon>
        <taxon>Moraceae</taxon>
        <taxon>Ficeae</taxon>
        <taxon>Ficus</taxon>
    </lineage>
</organism>
<comment type="caution">
    <text evidence="1">The sequence shown here is derived from an EMBL/GenBank/DDBJ whole genome shotgun (WGS) entry which is preliminary data.</text>
</comment>
<dbReference type="Proteomes" id="UP001187192">
    <property type="component" value="Unassembled WGS sequence"/>
</dbReference>
<accession>A0AA88AQL5</accession>
<proteinExistence type="predicted"/>
<protein>
    <submittedName>
        <fullName evidence="1">Uncharacterized protein</fullName>
    </submittedName>
</protein>
<keyword evidence="2" id="KW-1185">Reference proteome</keyword>
<evidence type="ECO:0000313" key="2">
    <source>
        <dbReference type="Proteomes" id="UP001187192"/>
    </source>
</evidence>
<reference evidence="1" key="1">
    <citation type="submission" date="2023-07" db="EMBL/GenBank/DDBJ databases">
        <title>draft genome sequence of fig (Ficus carica).</title>
        <authorList>
            <person name="Takahashi T."/>
            <person name="Nishimura K."/>
        </authorList>
    </citation>
    <scope>NUCLEOTIDE SEQUENCE</scope>
</reference>
<sequence length="82" mass="9615">MTTWGHEIMRSHGGVKKWVQQWCREVGMATTARCRVGARKLGFSRVERVALLSYNNMNLEKYEVAFFIDIDEYICTLYGTKY</sequence>
<dbReference type="EMBL" id="BTGU01000019">
    <property type="protein sequence ID" value="GMN44751.1"/>
    <property type="molecule type" value="Genomic_DNA"/>
</dbReference>
<dbReference type="AlphaFoldDB" id="A0AA88AQL5"/>
<name>A0AA88AQL5_FICCA</name>
<evidence type="ECO:0000313" key="1">
    <source>
        <dbReference type="EMBL" id="GMN44751.1"/>
    </source>
</evidence>
<gene>
    <name evidence="1" type="ORF">TIFTF001_013943</name>
</gene>